<feature type="repeat" description="ANK" evidence="3">
    <location>
        <begin position="214"/>
        <end position="246"/>
    </location>
</feature>
<dbReference type="PANTHER" id="PTHR24173:SF74">
    <property type="entry name" value="ANKYRIN REPEAT DOMAIN-CONTAINING PROTEIN 16"/>
    <property type="match status" value="1"/>
</dbReference>
<gene>
    <name evidence="5" type="ORF">CUNI_LOCUS18727</name>
</gene>
<dbReference type="PROSITE" id="PS50088">
    <property type="entry name" value="ANK_REPEAT"/>
    <property type="match status" value="7"/>
</dbReference>
<evidence type="ECO:0000256" key="4">
    <source>
        <dbReference type="SAM" id="MobiDB-lite"/>
    </source>
</evidence>
<dbReference type="AlphaFoldDB" id="A0A8S3ZUM5"/>
<accession>A0A8S3ZUM5</accession>
<feature type="region of interest" description="Disordered" evidence="4">
    <location>
        <begin position="1"/>
        <end position="31"/>
    </location>
</feature>
<dbReference type="SUPFAM" id="SSF48403">
    <property type="entry name" value="Ankyrin repeat"/>
    <property type="match status" value="1"/>
</dbReference>
<comment type="caution">
    <text evidence="5">The sequence shown here is derived from an EMBL/GenBank/DDBJ whole genome shotgun (WGS) entry which is preliminary data.</text>
</comment>
<dbReference type="EMBL" id="CAJHNH020005979">
    <property type="protein sequence ID" value="CAG5133169.1"/>
    <property type="molecule type" value="Genomic_DNA"/>
</dbReference>
<evidence type="ECO:0000256" key="2">
    <source>
        <dbReference type="ARBA" id="ARBA00023043"/>
    </source>
</evidence>
<keyword evidence="2 3" id="KW-0040">ANK repeat</keyword>
<keyword evidence="6" id="KW-1185">Reference proteome</keyword>
<feature type="repeat" description="ANK" evidence="3">
    <location>
        <begin position="288"/>
        <end position="321"/>
    </location>
</feature>
<dbReference type="SMART" id="SM00248">
    <property type="entry name" value="ANK"/>
    <property type="match status" value="10"/>
</dbReference>
<evidence type="ECO:0008006" key="7">
    <source>
        <dbReference type="Google" id="ProtNLM"/>
    </source>
</evidence>
<dbReference type="Gene3D" id="1.25.40.20">
    <property type="entry name" value="Ankyrin repeat-containing domain"/>
    <property type="match status" value="4"/>
</dbReference>
<feature type="repeat" description="ANK" evidence="3">
    <location>
        <begin position="108"/>
        <end position="140"/>
    </location>
</feature>
<sequence length="565" mass="62302">MGQQLDKPSRIATAASEGHVKHVRRSVSSAGSIDVRNDDGRSALMLAVEHRHAVAVRTLLEAGADVNTKELSHTSGRSVLMLAIEEGATECAKLFIQAKADVNSKDTSGQTSLMYAVKKDNIECLQALVKAGANLNQGDSLGITPLMLAVKMRHYKCLELLLHAGADPNIADSTGQTCLMHAVKEATPNSVKCLQILLQPRPTAKVKVDVGDNNGMTALMHCVRNGNLECLRELLRARANPDGRDILGRTALMLAAEPQSLKVDEELQHDFVNDLIDAGANLNIRDYEGNTALMRAVEENLQSPIANILRARGADVNVPDKSGLTVLMLAIRKMDNAVFLKFLHELIENDVNLDAVDKWGKTALIHAIELKESVHEKAVCLLQMGANPHTGRHLKIRLSPLIACALHKNFEKTAAPERVSFMKFFIASGFQTDFDTAYRPGSDNIANELDDGARSLLHKLYSNPWPLARLALIAVSTAIGPNPGRDKRVKKTHLPQRIQNLLLFQDPISRLPRHHWDSIPLCFNPRDYETLPKPRPLLLYWPIGRELVKCYCKKCQGRGLNFHGV</sequence>
<evidence type="ECO:0000256" key="1">
    <source>
        <dbReference type="ARBA" id="ARBA00022737"/>
    </source>
</evidence>
<feature type="repeat" description="ANK" evidence="3">
    <location>
        <begin position="75"/>
        <end position="107"/>
    </location>
</feature>
<dbReference type="PANTHER" id="PTHR24173">
    <property type="entry name" value="ANKYRIN REPEAT CONTAINING"/>
    <property type="match status" value="1"/>
</dbReference>
<dbReference type="PROSITE" id="PS50297">
    <property type="entry name" value="ANK_REP_REGION"/>
    <property type="match status" value="6"/>
</dbReference>
<dbReference type="OrthoDB" id="9984784at2759"/>
<feature type="repeat" description="ANK" evidence="3">
    <location>
        <begin position="247"/>
        <end position="287"/>
    </location>
</feature>
<name>A0A8S3ZUM5_9EUPU</name>
<dbReference type="Proteomes" id="UP000678393">
    <property type="component" value="Unassembled WGS sequence"/>
</dbReference>
<protein>
    <recommendedName>
        <fullName evidence="7">Ankyrin repeat protein</fullName>
    </recommendedName>
</protein>
<evidence type="ECO:0000313" key="5">
    <source>
        <dbReference type="EMBL" id="CAG5133169.1"/>
    </source>
</evidence>
<feature type="repeat" description="ANK" evidence="3">
    <location>
        <begin position="39"/>
        <end position="71"/>
    </location>
</feature>
<organism evidence="5 6">
    <name type="scientific">Candidula unifasciata</name>
    <dbReference type="NCBI Taxonomy" id="100452"/>
    <lineage>
        <taxon>Eukaryota</taxon>
        <taxon>Metazoa</taxon>
        <taxon>Spiralia</taxon>
        <taxon>Lophotrochozoa</taxon>
        <taxon>Mollusca</taxon>
        <taxon>Gastropoda</taxon>
        <taxon>Heterobranchia</taxon>
        <taxon>Euthyneura</taxon>
        <taxon>Panpulmonata</taxon>
        <taxon>Eupulmonata</taxon>
        <taxon>Stylommatophora</taxon>
        <taxon>Helicina</taxon>
        <taxon>Helicoidea</taxon>
        <taxon>Geomitridae</taxon>
        <taxon>Candidula</taxon>
    </lineage>
</organism>
<feature type="repeat" description="ANK" evidence="3">
    <location>
        <begin position="141"/>
        <end position="173"/>
    </location>
</feature>
<evidence type="ECO:0000256" key="3">
    <source>
        <dbReference type="PROSITE-ProRule" id="PRU00023"/>
    </source>
</evidence>
<dbReference type="InterPro" id="IPR002110">
    <property type="entry name" value="Ankyrin_rpt"/>
</dbReference>
<dbReference type="InterPro" id="IPR036770">
    <property type="entry name" value="Ankyrin_rpt-contain_sf"/>
</dbReference>
<reference evidence="5" key="1">
    <citation type="submission" date="2021-04" db="EMBL/GenBank/DDBJ databases">
        <authorList>
            <consortium name="Molecular Ecology Group"/>
        </authorList>
    </citation>
    <scope>NUCLEOTIDE SEQUENCE</scope>
</reference>
<proteinExistence type="predicted"/>
<evidence type="ECO:0000313" key="6">
    <source>
        <dbReference type="Proteomes" id="UP000678393"/>
    </source>
</evidence>
<dbReference type="Pfam" id="PF12796">
    <property type="entry name" value="Ank_2"/>
    <property type="match status" value="4"/>
</dbReference>
<keyword evidence="1" id="KW-0677">Repeat</keyword>